<dbReference type="InterPro" id="IPR010255">
    <property type="entry name" value="Haem_peroxidase_sf"/>
</dbReference>
<evidence type="ECO:0000259" key="2">
    <source>
        <dbReference type="Pfam" id="PF11895"/>
    </source>
</evidence>
<dbReference type="InterPro" id="IPR024589">
    <property type="entry name" value="Ligninase_C"/>
</dbReference>
<dbReference type="Proteomes" id="UP001437256">
    <property type="component" value="Unassembled WGS sequence"/>
</dbReference>
<evidence type="ECO:0000313" key="3">
    <source>
        <dbReference type="EMBL" id="KAL0064114.1"/>
    </source>
</evidence>
<dbReference type="Gene3D" id="1.10.520.10">
    <property type="match status" value="1"/>
</dbReference>
<keyword evidence="3" id="KW-0575">Peroxidase</keyword>
<proteinExistence type="predicted"/>
<reference evidence="3 4" key="1">
    <citation type="submission" date="2024-05" db="EMBL/GenBank/DDBJ databases">
        <title>A draft genome resource for the thread blight pathogen Marasmius tenuissimus strain MS-2.</title>
        <authorList>
            <person name="Yulfo-Soto G.E."/>
            <person name="Baruah I.K."/>
            <person name="Amoako-Attah I."/>
            <person name="Bukari Y."/>
            <person name="Meinhardt L.W."/>
            <person name="Bailey B.A."/>
            <person name="Cohen S.P."/>
        </authorList>
    </citation>
    <scope>NUCLEOTIDE SEQUENCE [LARGE SCALE GENOMIC DNA]</scope>
    <source>
        <strain evidence="3 4">MS-2</strain>
    </source>
</reference>
<dbReference type="EMBL" id="JBBXMP010000067">
    <property type="protein sequence ID" value="KAL0064114.1"/>
    <property type="molecule type" value="Genomic_DNA"/>
</dbReference>
<dbReference type="EC" id="1.11.1.13" evidence="3"/>
<protein>
    <submittedName>
        <fullName evidence="3">Fungal class II heme-containing peroxidase</fullName>
        <ecNumber evidence="3">1.11.1.13</ecNumber>
    </submittedName>
</protein>
<feature type="domain" description="Fungal ligninase C-terminal" evidence="2">
    <location>
        <begin position="1"/>
        <end position="66"/>
    </location>
</feature>
<keyword evidence="3" id="KW-0560">Oxidoreductase</keyword>
<evidence type="ECO:0000256" key="1">
    <source>
        <dbReference type="SAM" id="MobiDB-lite"/>
    </source>
</evidence>
<dbReference type="SUPFAM" id="SSF48113">
    <property type="entry name" value="Heme-dependent peroxidases"/>
    <property type="match status" value="1"/>
</dbReference>
<dbReference type="GO" id="GO:0016689">
    <property type="term" value="F:manganese peroxidase activity"/>
    <property type="evidence" value="ECO:0007669"/>
    <property type="project" value="UniProtKB-EC"/>
</dbReference>
<name>A0ABR2ZSH1_9AGAR</name>
<accession>A0ABR2ZSH1</accession>
<comment type="caution">
    <text evidence="3">The sequence shown here is derived from an EMBL/GenBank/DDBJ whole genome shotgun (WGS) entry which is preliminary data.</text>
</comment>
<dbReference type="Gene3D" id="1.10.420.10">
    <property type="entry name" value="Peroxidase, domain 2"/>
    <property type="match status" value="1"/>
</dbReference>
<dbReference type="Pfam" id="PF11895">
    <property type="entry name" value="Peroxidase_ext"/>
    <property type="match status" value="1"/>
</dbReference>
<gene>
    <name evidence="3" type="primary">GP1</name>
    <name evidence="3" type="ORF">AAF712_008974</name>
</gene>
<keyword evidence="4" id="KW-1185">Reference proteome</keyword>
<sequence>MSKMAVLGHNRDDLVDCSEVIPKVREVKKKPFLPAGKTMDNIQASCPDTPFPTLTADPGPETAVHPEFLPGNETKATL</sequence>
<evidence type="ECO:0000313" key="4">
    <source>
        <dbReference type="Proteomes" id="UP001437256"/>
    </source>
</evidence>
<feature type="region of interest" description="Disordered" evidence="1">
    <location>
        <begin position="37"/>
        <end position="78"/>
    </location>
</feature>
<organism evidence="3 4">
    <name type="scientific">Marasmius tenuissimus</name>
    <dbReference type="NCBI Taxonomy" id="585030"/>
    <lineage>
        <taxon>Eukaryota</taxon>
        <taxon>Fungi</taxon>
        <taxon>Dikarya</taxon>
        <taxon>Basidiomycota</taxon>
        <taxon>Agaricomycotina</taxon>
        <taxon>Agaricomycetes</taxon>
        <taxon>Agaricomycetidae</taxon>
        <taxon>Agaricales</taxon>
        <taxon>Marasmiineae</taxon>
        <taxon>Marasmiaceae</taxon>
        <taxon>Marasmius</taxon>
    </lineage>
</organism>